<dbReference type="SMART" id="SM01217">
    <property type="entry name" value="Fn3_like"/>
    <property type="match status" value="1"/>
</dbReference>
<dbReference type="Gene3D" id="2.60.40.10">
    <property type="entry name" value="Immunoglobulins"/>
    <property type="match status" value="1"/>
</dbReference>
<evidence type="ECO:0000256" key="3">
    <source>
        <dbReference type="ARBA" id="ARBA00012744"/>
    </source>
</evidence>
<dbReference type="Pfam" id="PF01915">
    <property type="entry name" value="Glyco_hydro_3_C"/>
    <property type="match status" value="1"/>
</dbReference>
<dbReference type="InterPro" id="IPR036962">
    <property type="entry name" value="Glyco_hydro_3_N_sf"/>
</dbReference>
<dbReference type="InterPro" id="IPR026891">
    <property type="entry name" value="Fn3-like"/>
</dbReference>
<dbReference type="InterPro" id="IPR013783">
    <property type="entry name" value="Ig-like_fold"/>
</dbReference>
<comment type="catalytic activity">
    <reaction evidence="1">
        <text>Hydrolysis of terminal, non-reducing beta-D-glucosyl residues with release of beta-D-glucose.</text>
        <dbReference type="EC" id="3.2.1.21"/>
    </reaction>
</comment>
<dbReference type="Gene3D" id="3.40.50.1700">
    <property type="entry name" value="Glycoside hydrolase family 3 C-terminal domain"/>
    <property type="match status" value="1"/>
</dbReference>
<dbReference type="PANTHER" id="PTHR30620:SF16">
    <property type="entry name" value="LYSOSOMAL BETA GLUCOSIDASE"/>
    <property type="match status" value="1"/>
</dbReference>
<dbReference type="EMBL" id="FR824165">
    <property type="protein sequence ID" value="CCA21377.1"/>
    <property type="molecule type" value="Genomic_DNA"/>
</dbReference>
<organism evidence="9">
    <name type="scientific">Albugo laibachii Nc14</name>
    <dbReference type="NCBI Taxonomy" id="890382"/>
    <lineage>
        <taxon>Eukaryota</taxon>
        <taxon>Sar</taxon>
        <taxon>Stramenopiles</taxon>
        <taxon>Oomycota</taxon>
        <taxon>Peronosporomycetes</taxon>
        <taxon>Albuginales</taxon>
        <taxon>Albuginaceae</taxon>
        <taxon>Albugo</taxon>
    </lineage>
</organism>
<dbReference type="Gene3D" id="3.20.20.300">
    <property type="entry name" value="Glycoside hydrolase, family 3, N-terminal domain"/>
    <property type="match status" value="1"/>
</dbReference>
<accession>F0WJD0</accession>
<evidence type="ECO:0000313" key="9">
    <source>
        <dbReference type="EMBL" id="CCA21377.1"/>
    </source>
</evidence>
<sequence>MPKTLHSLCILGSALAGYAHAGHMSSKVDDIFDKLTLEGGLGQLFQLEAASTILNGSSLKEDDLSKYATLGIGSYLNNIGIYDKNGTQENLNGSEIRAVIDRIMNVSLEKQPYNPILYGLDSVHGANFVGKATIFPAQINIGATFDVKYAFQVEAIASDDTAGAGGKLIFGPVVDIPNNMKGPRVQETYGEDTFLVSQMATQAVKGIQNSGLVAACPKHFLAYQATSIGYDRTNVEISQFNLVNKILKPYMAATDAGALCIMESFSTLNTLPMVDNTYWLSYVLRDVLAFKGFVITDYKEVQNLVDYHHTAENYSEALKRSIRAGVDITMTIDYYSDWIGMLKDIMKEDPSMIPFVTTAIKRVIYVKSKLDLYKNPYSGKDLISKIGSQESIDMAVQVARDSIVLMRNNNNTLPLEKDMKVFLSGNAFDSAGGQSGGWSRSWQGQDGNDFFKERITILDAMKKYAQKLTYTMGLNISEEYNEQEVSKAKKMAMDADICVVALGEHSGVEKPYDIDDLAIPVNQTKYLNVMKAACKQLVLVLVQARPRTFDDSSEIGAILNTALVGPFGGQAIAEILLGMYNPNGRQVLSYSMKDGYNGIHYDSPVDTKCGNGECITEYPFGHGLSYSNFSYSNFKLSAENVSCTGKLTVTVDVTNNGPMDGKEAVLLFIQQKTRSHVPEKKTLQAFQKITVRNGESMTVTFDLNQKAWTHLSPNIEDNFRRVCEPGQFFVAMKYDTQCNFNGPEKGPMCGAFRIV</sequence>
<protein>
    <recommendedName>
        <fullName evidence="3">beta-glucosidase</fullName>
        <ecNumber evidence="3">3.2.1.21</ecNumber>
    </recommendedName>
</protein>
<feature type="domain" description="Fibronectin type III-like" evidence="8">
    <location>
        <begin position="663"/>
        <end position="736"/>
    </location>
</feature>
<evidence type="ECO:0000256" key="6">
    <source>
        <dbReference type="ARBA" id="ARBA00023295"/>
    </source>
</evidence>
<dbReference type="GO" id="GO:0009251">
    <property type="term" value="P:glucan catabolic process"/>
    <property type="evidence" value="ECO:0007669"/>
    <property type="project" value="TreeGrafter"/>
</dbReference>
<comment type="similarity">
    <text evidence="2">Belongs to the glycosyl hydrolase 3 family.</text>
</comment>
<dbReference type="HOGENOM" id="CLU_004542_5_2_1"/>
<dbReference type="SUPFAM" id="SSF52279">
    <property type="entry name" value="Beta-D-glucan exohydrolase, C-terminal domain"/>
    <property type="match status" value="1"/>
</dbReference>
<dbReference type="InterPro" id="IPR036881">
    <property type="entry name" value="Glyco_hydro_3_C_sf"/>
</dbReference>
<keyword evidence="5" id="KW-0378">Hydrolase</keyword>
<proteinExistence type="inferred from homology"/>
<dbReference type="GO" id="GO:0008422">
    <property type="term" value="F:beta-glucosidase activity"/>
    <property type="evidence" value="ECO:0007669"/>
    <property type="project" value="UniProtKB-EC"/>
</dbReference>
<reference evidence="9" key="1">
    <citation type="journal article" date="2011" name="PLoS Biol.">
        <title>Gene gain and loss during evolution of obligate parasitism in the white rust pathogen of Arabidopsis thaliana.</title>
        <authorList>
            <person name="Kemen E."/>
            <person name="Gardiner A."/>
            <person name="Schultz-Larsen T."/>
            <person name="Kemen A.C."/>
            <person name="Balmuth A.L."/>
            <person name="Robert-Seilaniantz A."/>
            <person name="Bailey K."/>
            <person name="Holub E."/>
            <person name="Studholme D.J."/>
            <person name="Maclean D."/>
            <person name="Jones J.D."/>
        </authorList>
    </citation>
    <scope>NUCLEOTIDE SEQUENCE</scope>
</reference>
<evidence type="ECO:0000256" key="5">
    <source>
        <dbReference type="ARBA" id="ARBA00022801"/>
    </source>
</evidence>
<dbReference type="InterPro" id="IPR051915">
    <property type="entry name" value="Cellulose_Degrad_GH3"/>
</dbReference>
<gene>
    <name evidence="9" type="ORF">ALNC14_075200</name>
</gene>
<dbReference type="AlphaFoldDB" id="F0WJD0"/>
<evidence type="ECO:0000256" key="2">
    <source>
        <dbReference type="ARBA" id="ARBA00005336"/>
    </source>
</evidence>
<dbReference type="InterPro" id="IPR001764">
    <property type="entry name" value="Glyco_hydro_3_N"/>
</dbReference>
<evidence type="ECO:0000256" key="4">
    <source>
        <dbReference type="ARBA" id="ARBA00022729"/>
    </source>
</evidence>
<evidence type="ECO:0000256" key="1">
    <source>
        <dbReference type="ARBA" id="ARBA00000448"/>
    </source>
</evidence>
<evidence type="ECO:0000256" key="7">
    <source>
        <dbReference type="SAM" id="SignalP"/>
    </source>
</evidence>
<dbReference type="InterPro" id="IPR017853">
    <property type="entry name" value="GH"/>
</dbReference>
<dbReference type="InterPro" id="IPR002772">
    <property type="entry name" value="Glyco_hydro_3_C"/>
</dbReference>
<feature type="signal peptide" evidence="7">
    <location>
        <begin position="1"/>
        <end position="21"/>
    </location>
</feature>
<reference evidence="9" key="2">
    <citation type="submission" date="2011-02" db="EMBL/GenBank/DDBJ databases">
        <authorList>
            <person name="MacLean D."/>
        </authorList>
    </citation>
    <scope>NUCLEOTIDE SEQUENCE</scope>
</reference>
<keyword evidence="4 7" id="KW-0732">Signal</keyword>
<keyword evidence="6" id="KW-0326">Glycosidase</keyword>
<feature type="chain" id="PRO_5003261652" description="beta-glucosidase" evidence="7">
    <location>
        <begin position="22"/>
        <end position="755"/>
    </location>
</feature>
<dbReference type="Pfam" id="PF00933">
    <property type="entry name" value="Glyco_hydro_3"/>
    <property type="match status" value="1"/>
</dbReference>
<evidence type="ECO:0000259" key="8">
    <source>
        <dbReference type="SMART" id="SM01217"/>
    </source>
</evidence>
<dbReference type="SUPFAM" id="SSF51445">
    <property type="entry name" value="(Trans)glycosidases"/>
    <property type="match status" value="1"/>
</dbReference>
<name>F0WJD0_9STRA</name>
<dbReference type="PANTHER" id="PTHR30620">
    <property type="entry name" value="PERIPLASMIC BETA-GLUCOSIDASE-RELATED"/>
    <property type="match status" value="1"/>
</dbReference>
<dbReference type="Pfam" id="PF14310">
    <property type="entry name" value="Fn3-like"/>
    <property type="match status" value="1"/>
</dbReference>
<dbReference type="EC" id="3.2.1.21" evidence="3"/>
<dbReference type="PRINTS" id="PR00133">
    <property type="entry name" value="GLHYDRLASE3"/>
</dbReference>